<evidence type="ECO:0000313" key="2">
    <source>
        <dbReference type="Proteomes" id="UP000077266"/>
    </source>
</evidence>
<organism evidence="1 2">
    <name type="scientific">Exidia glandulosa HHB12029</name>
    <dbReference type="NCBI Taxonomy" id="1314781"/>
    <lineage>
        <taxon>Eukaryota</taxon>
        <taxon>Fungi</taxon>
        <taxon>Dikarya</taxon>
        <taxon>Basidiomycota</taxon>
        <taxon>Agaricomycotina</taxon>
        <taxon>Agaricomycetes</taxon>
        <taxon>Auriculariales</taxon>
        <taxon>Exidiaceae</taxon>
        <taxon>Exidia</taxon>
    </lineage>
</organism>
<keyword evidence="2" id="KW-1185">Reference proteome</keyword>
<dbReference type="EMBL" id="KV425956">
    <property type="protein sequence ID" value="KZV95464.1"/>
    <property type="molecule type" value="Genomic_DNA"/>
</dbReference>
<accession>A0A165JX59</accession>
<name>A0A165JX59_EXIGL</name>
<sequence>MDAEELVIPQRVLDLKDKIETFVREPLVLPSWVPKRTWNRRPGCDEDDMAHLTNLHIPVQTYGQDKPDMLLYQLGELRTLDPAFPDRLHAFVEGDDHLLLVNQSGTGKTRLLFETLCHHWGLYLTCAQDINLNPYGSHDITAVFIMLDRFRHRVLELARLSSRSSKFKAAVYANQMTARLLVQSHGVPDADARKKWLVLQLRPDDILDGRDLFLDLVHDWESSDFDAWPEIPRFMRNVGVLLEFVALDEAQMAGRAFRRSFTTADWKSYRPLLGDRLQASFRRCVGGILACCAALLRSRGIRFPRTVVGIYPSL</sequence>
<evidence type="ECO:0000313" key="1">
    <source>
        <dbReference type="EMBL" id="KZV95464.1"/>
    </source>
</evidence>
<reference evidence="1 2" key="1">
    <citation type="journal article" date="2016" name="Mol. Biol. Evol.">
        <title>Comparative Genomics of Early-Diverging Mushroom-Forming Fungi Provides Insights into the Origins of Lignocellulose Decay Capabilities.</title>
        <authorList>
            <person name="Nagy L.G."/>
            <person name="Riley R."/>
            <person name="Tritt A."/>
            <person name="Adam C."/>
            <person name="Daum C."/>
            <person name="Floudas D."/>
            <person name="Sun H."/>
            <person name="Yadav J.S."/>
            <person name="Pangilinan J."/>
            <person name="Larsson K.H."/>
            <person name="Matsuura K."/>
            <person name="Barry K."/>
            <person name="Labutti K."/>
            <person name="Kuo R."/>
            <person name="Ohm R.A."/>
            <person name="Bhattacharya S.S."/>
            <person name="Shirouzu T."/>
            <person name="Yoshinaga Y."/>
            <person name="Martin F.M."/>
            <person name="Grigoriev I.V."/>
            <person name="Hibbett D.S."/>
        </authorList>
    </citation>
    <scope>NUCLEOTIDE SEQUENCE [LARGE SCALE GENOMIC DNA]</scope>
    <source>
        <strain evidence="1 2">HHB12029</strain>
    </source>
</reference>
<gene>
    <name evidence="1" type="ORF">EXIGLDRAFT_472392</name>
</gene>
<dbReference type="InParanoid" id="A0A165JX59"/>
<proteinExistence type="predicted"/>
<protein>
    <submittedName>
        <fullName evidence="1">Uncharacterized protein</fullName>
    </submittedName>
</protein>
<dbReference type="Proteomes" id="UP000077266">
    <property type="component" value="Unassembled WGS sequence"/>
</dbReference>
<dbReference type="OrthoDB" id="2393824at2759"/>
<dbReference type="AlphaFoldDB" id="A0A165JX59"/>